<dbReference type="GeneID" id="65536898"/>
<evidence type="ECO:0000259" key="2">
    <source>
        <dbReference type="Pfam" id="PF01757"/>
    </source>
</evidence>
<keyword evidence="4" id="KW-1185">Reference proteome</keyword>
<feature type="transmembrane region" description="Helical" evidence="1">
    <location>
        <begin position="160"/>
        <end position="176"/>
    </location>
</feature>
<keyword evidence="1" id="KW-1133">Transmembrane helix</keyword>
<accession>A0A1B1SAE3</accession>
<reference evidence="4" key="1">
    <citation type="submission" date="2016-04" db="EMBL/GenBank/DDBJ databases">
        <title>Complete Genome Sequences of Twelve Strains of a Stable Defined Moderately Diverse Mouse Microbiota 2 (sDMDMm2).</title>
        <authorList>
            <person name="Uchimura Y."/>
            <person name="Wyss M."/>
            <person name="Brugiroux S."/>
            <person name="Limenitakis J.P."/>
            <person name="Stecher B."/>
            <person name="McCoy K.D."/>
            <person name="Macpherson A.J."/>
        </authorList>
    </citation>
    <scope>NUCLEOTIDE SEQUENCE [LARGE SCALE GENOMIC DNA]</scope>
    <source>
        <strain evidence="4">YL27</strain>
    </source>
</reference>
<organism evidence="3 4">
    <name type="scientific">Muribaculum intestinale</name>
    <dbReference type="NCBI Taxonomy" id="1796646"/>
    <lineage>
        <taxon>Bacteria</taxon>
        <taxon>Pseudomonadati</taxon>
        <taxon>Bacteroidota</taxon>
        <taxon>Bacteroidia</taxon>
        <taxon>Bacteroidales</taxon>
        <taxon>Muribaculaceae</taxon>
        <taxon>Muribaculum</taxon>
    </lineage>
</organism>
<keyword evidence="3" id="KW-0012">Acyltransferase</keyword>
<feature type="transmembrane region" description="Helical" evidence="1">
    <location>
        <begin position="280"/>
        <end position="301"/>
    </location>
</feature>
<sequence>MTSTAALQPETSAQPRYEILDGLRGVAAVLVILYHFGEGFATSAVDQMMNHGYLAVDFFFVLSGFVIGYAYDRCWKNKGMTTGRFMLRRIIRLQPMVVLSVIIGAIAYLLQGSVHWDGTPVPFHWVLVALILGLFMIPVLPGAAADVRGNGEMFPLNGPTWSLFFEYIGSVLYAVILHRLSKNGLRTVVAVSGIGLAACALCNMSGAFHLGVGWSMADMGWLGGFLRLSLSFGIGLMLTRDFRPMRIRGAFWICAALITAIMSCPYIGSTDGNPSIANGVYDIICTLLIFPTIVYIGACGTTSDIFSSKVCEFLGAISYPVYIIHYPVMYMFYAWVWNNGITFADAWPVCMALFVVIILEAWIAMKWYDAPIRRYLSRKLLH</sequence>
<feature type="transmembrane region" description="Helical" evidence="1">
    <location>
        <begin position="22"/>
        <end position="41"/>
    </location>
</feature>
<feature type="transmembrane region" description="Helical" evidence="1">
    <location>
        <begin position="188"/>
        <end position="208"/>
    </location>
</feature>
<gene>
    <name evidence="3" type="ORF">A4V02_08490</name>
</gene>
<feature type="transmembrane region" description="Helical" evidence="1">
    <location>
        <begin position="250"/>
        <end position="268"/>
    </location>
</feature>
<dbReference type="InterPro" id="IPR050879">
    <property type="entry name" value="Acyltransferase_3"/>
</dbReference>
<feature type="transmembrane region" description="Helical" evidence="1">
    <location>
        <begin position="53"/>
        <end position="71"/>
    </location>
</feature>
<feature type="transmembrane region" description="Helical" evidence="1">
    <location>
        <begin position="313"/>
        <end position="334"/>
    </location>
</feature>
<dbReference type="OrthoDB" id="9796461at2"/>
<keyword evidence="1" id="KW-0472">Membrane</keyword>
<dbReference type="PANTHER" id="PTHR23028:SF134">
    <property type="entry name" value="PUTATIVE (AFU_ORTHOLOGUE AFUA_4G08520)-RELATED"/>
    <property type="match status" value="1"/>
</dbReference>
<dbReference type="PANTHER" id="PTHR23028">
    <property type="entry name" value="ACETYLTRANSFERASE"/>
    <property type="match status" value="1"/>
</dbReference>
<feature type="transmembrane region" description="Helical" evidence="1">
    <location>
        <begin position="220"/>
        <end position="238"/>
    </location>
</feature>
<dbReference type="Pfam" id="PF01757">
    <property type="entry name" value="Acyl_transf_3"/>
    <property type="match status" value="1"/>
</dbReference>
<protein>
    <submittedName>
        <fullName evidence="3">Acyltransferase</fullName>
    </submittedName>
</protein>
<name>A0A1B1SAE3_9BACT</name>
<dbReference type="GO" id="GO:0016747">
    <property type="term" value="F:acyltransferase activity, transferring groups other than amino-acyl groups"/>
    <property type="evidence" value="ECO:0007669"/>
    <property type="project" value="InterPro"/>
</dbReference>
<dbReference type="InterPro" id="IPR002656">
    <property type="entry name" value="Acyl_transf_3_dom"/>
</dbReference>
<dbReference type="RefSeq" id="WP_068961065.1">
    <property type="nucleotide sequence ID" value="NZ_CAJTAP010000003.1"/>
</dbReference>
<feature type="domain" description="Acyltransferase 3" evidence="2">
    <location>
        <begin position="19"/>
        <end position="362"/>
    </location>
</feature>
<dbReference type="AlphaFoldDB" id="A0A1B1SAE3"/>
<accession>A0A1Z2XIA7</accession>
<feature type="transmembrane region" description="Helical" evidence="1">
    <location>
        <begin position="122"/>
        <end position="140"/>
    </location>
</feature>
<feature type="transmembrane region" description="Helical" evidence="1">
    <location>
        <begin position="346"/>
        <end position="368"/>
    </location>
</feature>
<feature type="transmembrane region" description="Helical" evidence="1">
    <location>
        <begin position="91"/>
        <end position="110"/>
    </location>
</feature>
<keyword evidence="1" id="KW-0812">Transmembrane</keyword>
<dbReference type="Proteomes" id="UP000186351">
    <property type="component" value="Chromosome"/>
</dbReference>
<evidence type="ECO:0000313" key="4">
    <source>
        <dbReference type="Proteomes" id="UP000186351"/>
    </source>
</evidence>
<keyword evidence="3" id="KW-0808">Transferase</keyword>
<evidence type="ECO:0000256" key="1">
    <source>
        <dbReference type="SAM" id="Phobius"/>
    </source>
</evidence>
<dbReference type="EMBL" id="CP015402">
    <property type="protein sequence ID" value="ANU63762.1"/>
    <property type="molecule type" value="Genomic_DNA"/>
</dbReference>
<dbReference type="KEGG" id="pary:A4V02_08490"/>
<dbReference type="STRING" id="1796646.A4V02_08490"/>
<proteinExistence type="predicted"/>
<evidence type="ECO:0000313" key="3">
    <source>
        <dbReference type="EMBL" id="ANU63762.1"/>
    </source>
</evidence>